<evidence type="ECO:0000256" key="1">
    <source>
        <dbReference type="ARBA" id="ARBA00006373"/>
    </source>
</evidence>
<evidence type="ECO:0000256" key="2">
    <source>
        <dbReference type="ARBA" id="ARBA00022536"/>
    </source>
</evidence>
<evidence type="ECO:0000313" key="12">
    <source>
        <dbReference type="Proteomes" id="UP000001593"/>
    </source>
</evidence>
<feature type="disulfide bond" evidence="7">
    <location>
        <begin position="151"/>
        <end position="160"/>
    </location>
</feature>
<gene>
    <name evidence="11" type="ORF">NEMVEDRAFT_v1g210066</name>
</gene>
<keyword evidence="12" id="KW-1185">Reference proteome</keyword>
<accession>A7SCA6</accession>
<dbReference type="PROSITE" id="PS01186">
    <property type="entry name" value="EGF_2"/>
    <property type="match status" value="3"/>
</dbReference>
<dbReference type="InterPro" id="IPR036056">
    <property type="entry name" value="Fibrinogen-like_C"/>
</dbReference>
<dbReference type="PROSITE" id="PS01187">
    <property type="entry name" value="EGF_CA"/>
    <property type="match status" value="2"/>
</dbReference>
<evidence type="ECO:0000256" key="7">
    <source>
        <dbReference type="PROSITE-ProRule" id="PRU00076"/>
    </source>
</evidence>
<feature type="signal peptide" evidence="8">
    <location>
        <begin position="1"/>
        <end position="28"/>
    </location>
</feature>
<dbReference type="SMART" id="SM00181">
    <property type="entry name" value="EGF"/>
    <property type="match status" value="4"/>
</dbReference>
<dbReference type="eggNOG" id="KOG1217">
    <property type="taxonomic scope" value="Eukaryota"/>
</dbReference>
<proteinExistence type="inferred from homology"/>
<dbReference type="InterPro" id="IPR051586">
    <property type="entry name" value="PKC-binding_NELL"/>
</dbReference>
<feature type="domain" description="EGF-like" evidence="9">
    <location>
        <begin position="123"/>
        <end position="161"/>
    </location>
</feature>
<dbReference type="PROSITE" id="PS50026">
    <property type="entry name" value="EGF_3"/>
    <property type="match status" value="3"/>
</dbReference>
<name>A7SCA6_NEMVE</name>
<evidence type="ECO:0000256" key="5">
    <source>
        <dbReference type="ARBA" id="ARBA00023157"/>
    </source>
</evidence>
<protein>
    <submittedName>
        <fullName evidence="11">Uncharacterized protein</fullName>
    </submittedName>
</protein>
<evidence type="ECO:0000256" key="6">
    <source>
        <dbReference type="ARBA" id="ARBA00023180"/>
    </source>
</evidence>
<dbReference type="PANTHER" id="PTHR24042">
    <property type="entry name" value="NEL HOMOLOG"/>
    <property type="match status" value="1"/>
</dbReference>
<dbReference type="Proteomes" id="UP000001593">
    <property type="component" value="Unassembled WGS sequence"/>
</dbReference>
<feature type="disulfide bond" evidence="7">
    <location>
        <begin position="132"/>
        <end position="149"/>
    </location>
</feature>
<dbReference type="InterPro" id="IPR024731">
    <property type="entry name" value="NELL2-like_EGF"/>
</dbReference>
<dbReference type="HOGENOM" id="CLU_550192_0_0_1"/>
<dbReference type="NCBIfam" id="NF040941">
    <property type="entry name" value="GGGWT_bact"/>
    <property type="match status" value="1"/>
</dbReference>
<dbReference type="GO" id="GO:0005509">
    <property type="term" value="F:calcium ion binding"/>
    <property type="evidence" value="ECO:0007669"/>
    <property type="project" value="InterPro"/>
</dbReference>
<evidence type="ECO:0000259" key="9">
    <source>
        <dbReference type="PROSITE" id="PS50026"/>
    </source>
</evidence>
<evidence type="ECO:0000256" key="3">
    <source>
        <dbReference type="ARBA" id="ARBA00022729"/>
    </source>
</evidence>
<feature type="chain" id="PRO_5002714265" evidence="8">
    <location>
        <begin position="29"/>
        <end position="496"/>
    </location>
</feature>
<keyword evidence="4" id="KW-0677">Repeat</keyword>
<organism evidence="11 12">
    <name type="scientific">Nematostella vectensis</name>
    <name type="common">Starlet sea anemone</name>
    <dbReference type="NCBI Taxonomy" id="45351"/>
    <lineage>
        <taxon>Eukaryota</taxon>
        <taxon>Metazoa</taxon>
        <taxon>Cnidaria</taxon>
        <taxon>Anthozoa</taxon>
        <taxon>Hexacorallia</taxon>
        <taxon>Actiniaria</taxon>
        <taxon>Edwardsiidae</taxon>
        <taxon>Nematostella</taxon>
    </lineage>
</organism>
<dbReference type="PhylomeDB" id="A7SCA6"/>
<dbReference type="Pfam" id="PF12947">
    <property type="entry name" value="EGF_3"/>
    <property type="match status" value="1"/>
</dbReference>
<dbReference type="SUPFAM" id="SSF57184">
    <property type="entry name" value="Growth factor receptor domain"/>
    <property type="match status" value="1"/>
</dbReference>
<evidence type="ECO:0000313" key="11">
    <source>
        <dbReference type="EMBL" id="EDO38626.1"/>
    </source>
</evidence>
<dbReference type="CDD" id="cd00054">
    <property type="entry name" value="EGF_CA"/>
    <property type="match status" value="2"/>
</dbReference>
<dbReference type="EMBL" id="DS469622">
    <property type="protein sequence ID" value="EDO38626.1"/>
    <property type="molecule type" value="Genomic_DNA"/>
</dbReference>
<dbReference type="InterPro" id="IPR003609">
    <property type="entry name" value="Pan_app"/>
</dbReference>
<dbReference type="PROSITE" id="PS00010">
    <property type="entry name" value="ASX_HYDROXYL"/>
    <property type="match status" value="2"/>
</dbReference>
<keyword evidence="2 7" id="KW-0245">EGF-like domain</keyword>
<comment type="similarity">
    <text evidence="1">Belongs to the EGF domain peptide family.</text>
</comment>
<dbReference type="Gene3D" id="3.90.215.10">
    <property type="entry name" value="Gamma Fibrinogen, chain A, domain 1"/>
    <property type="match status" value="1"/>
</dbReference>
<dbReference type="InterPro" id="IPR014716">
    <property type="entry name" value="Fibrinogen_a/b/g_C_1"/>
</dbReference>
<keyword evidence="3 8" id="KW-0732">Signal</keyword>
<dbReference type="PROSITE" id="PS00022">
    <property type="entry name" value="EGF_1"/>
    <property type="match status" value="1"/>
</dbReference>
<dbReference type="InterPro" id="IPR018097">
    <property type="entry name" value="EGF_Ca-bd_CS"/>
</dbReference>
<dbReference type="SUPFAM" id="SSF57196">
    <property type="entry name" value="EGF/Laminin"/>
    <property type="match status" value="1"/>
</dbReference>
<dbReference type="InterPro" id="IPR000152">
    <property type="entry name" value="EGF-type_Asp/Asn_hydroxyl_site"/>
</dbReference>
<dbReference type="InterPro" id="IPR000742">
    <property type="entry name" value="EGF"/>
</dbReference>
<dbReference type="PROSITE" id="PS50948">
    <property type="entry name" value="PAN"/>
    <property type="match status" value="1"/>
</dbReference>
<evidence type="ECO:0000256" key="8">
    <source>
        <dbReference type="SAM" id="SignalP"/>
    </source>
</evidence>
<keyword evidence="6" id="KW-0325">Glycoprotein</keyword>
<dbReference type="InParanoid" id="A7SCA6"/>
<evidence type="ECO:0000256" key="4">
    <source>
        <dbReference type="ARBA" id="ARBA00022737"/>
    </source>
</evidence>
<feature type="domain" description="EGF-like" evidence="9">
    <location>
        <begin position="204"/>
        <end position="245"/>
    </location>
</feature>
<dbReference type="FunFam" id="2.10.25.10:FF:000038">
    <property type="entry name" value="Fibrillin 2"/>
    <property type="match status" value="2"/>
</dbReference>
<dbReference type="Gene3D" id="2.10.25.10">
    <property type="entry name" value="Laminin"/>
    <property type="match status" value="3"/>
</dbReference>
<reference evidence="11 12" key="1">
    <citation type="journal article" date="2007" name="Science">
        <title>Sea anemone genome reveals ancestral eumetazoan gene repertoire and genomic organization.</title>
        <authorList>
            <person name="Putnam N.H."/>
            <person name="Srivastava M."/>
            <person name="Hellsten U."/>
            <person name="Dirks B."/>
            <person name="Chapman J."/>
            <person name="Salamov A."/>
            <person name="Terry A."/>
            <person name="Shapiro H."/>
            <person name="Lindquist E."/>
            <person name="Kapitonov V.V."/>
            <person name="Jurka J."/>
            <person name="Genikhovich G."/>
            <person name="Grigoriev I.V."/>
            <person name="Lucas S.M."/>
            <person name="Steele R.E."/>
            <person name="Finnerty J.R."/>
            <person name="Technau U."/>
            <person name="Martindale M.Q."/>
            <person name="Rokhsar D.S."/>
        </authorList>
    </citation>
    <scope>NUCLEOTIDE SEQUENCE [LARGE SCALE GENOMIC DNA]</scope>
    <source>
        <strain evidence="12">CH2 X CH6</strain>
    </source>
</reference>
<dbReference type="InterPro" id="IPR001881">
    <property type="entry name" value="EGF-like_Ca-bd_dom"/>
</dbReference>
<sequence length="496" mass="55473">MRFCGLSRYLYVLETLFILVLHWESACSELSPPCRILKLLEEIPGRALLNHTIKTINNATGKWACEYECFMEPRCLSFNYRPRPKPRAKNQGGTEYICQLNDSDEKKNFKNMADVSESVYQGFENVCNNRPCPDDRSTCGIGTDSSHSCLCRPGFEGEKCSDIDECGVSGDSPCDKNAECNNTVGSYTCTCKPGYTGDGKTCHDIDECAVSGDSPCDKNAECNNTVGSYTCTCKPGYTGDRKTCNDVNECTTNPDICNGECTNYNGSYTCKCRDKSNTMSQAPHCIQATTCLATKRAMPNAIDGLYWIKPPNNSDALQAYCDMTSYGGGWTMCYTVKTQYDEKKPYPQKGYGTDCNNIPFKDVIYILERTKESVYFTNDNKNLPLTLATSYDIPINGTWYPAGQTLNDNRTVSTEYDFQMMICDKQDNHPFEGVMVSGIVNNCYKYCDNRNHWCRDKMSVYFRTGGEGGKYDGVAFNTNGYIGKELPKDIISVGLR</sequence>
<dbReference type="PANTHER" id="PTHR24042:SF8">
    <property type="match status" value="1"/>
</dbReference>
<feature type="domain" description="EGF-like" evidence="9">
    <location>
        <begin position="162"/>
        <end position="203"/>
    </location>
</feature>
<comment type="caution">
    <text evidence="7">Lacks conserved residue(s) required for the propagation of feature annotation.</text>
</comment>
<dbReference type="SUPFAM" id="SSF56496">
    <property type="entry name" value="Fibrinogen C-terminal domain-like"/>
    <property type="match status" value="1"/>
</dbReference>
<feature type="domain" description="Apple" evidence="10">
    <location>
        <begin position="34"/>
        <end position="127"/>
    </location>
</feature>
<dbReference type="InterPro" id="IPR049883">
    <property type="entry name" value="NOTCH1_EGF-like"/>
</dbReference>
<dbReference type="Pfam" id="PF07645">
    <property type="entry name" value="EGF_CA"/>
    <property type="match status" value="2"/>
</dbReference>
<keyword evidence="5 7" id="KW-1015">Disulfide bond</keyword>
<dbReference type="SMART" id="SM00179">
    <property type="entry name" value="EGF_CA"/>
    <property type="match status" value="3"/>
</dbReference>
<evidence type="ECO:0000259" key="10">
    <source>
        <dbReference type="PROSITE" id="PS50948"/>
    </source>
</evidence>
<dbReference type="InterPro" id="IPR009030">
    <property type="entry name" value="Growth_fac_rcpt_cys_sf"/>
</dbReference>
<dbReference type="AlphaFoldDB" id="A7SCA6"/>